<dbReference type="EMBL" id="LGRX02014889">
    <property type="protein sequence ID" value="KAK3263981.1"/>
    <property type="molecule type" value="Genomic_DNA"/>
</dbReference>
<dbReference type="AlphaFoldDB" id="A0AAE0FQ54"/>
<name>A0AAE0FQ54_9CHLO</name>
<feature type="compositionally biased region" description="Basic and acidic residues" evidence="1">
    <location>
        <begin position="220"/>
        <end position="252"/>
    </location>
</feature>
<comment type="caution">
    <text evidence="2">The sequence shown here is derived from an EMBL/GenBank/DDBJ whole genome shotgun (WGS) entry which is preliminary data.</text>
</comment>
<feature type="compositionally biased region" description="Basic and acidic residues" evidence="1">
    <location>
        <begin position="297"/>
        <end position="323"/>
    </location>
</feature>
<reference evidence="2 3" key="1">
    <citation type="journal article" date="2015" name="Genome Biol. Evol.">
        <title>Comparative Genomics of a Bacterivorous Green Alga Reveals Evolutionary Causalities and Consequences of Phago-Mixotrophic Mode of Nutrition.</title>
        <authorList>
            <person name="Burns J.A."/>
            <person name="Paasch A."/>
            <person name="Narechania A."/>
            <person name="Kim E."/>
        </authorList>
    </citation>
    <scope>NUCLEOTIDE SEQUENCE [LARGE SCALE GENOMIC DNA]</scope>
    <source>
        <strain evidence="2 3">PLY_AMNH</strain>
    </source>
</reference>
<feature type="compositionally biased region" description="Basic and acidic residues" evidence="1">
    <location>
        <begin position="370"/>
        <end position="462"/>
    </location>
</feature>
<sequence length="757" mass="82586">VTGAIKSAEEEGSKSRVIQMAPVEPVLQDPASIPPPRRGRSAQRQPGARKRVNGLANYTFHEVRHMVQANGQSTNITHLIRPSDMRLWPSPEFPANLKMAEVFNDGDDLVAVKDTETIQAALNAKFGANAPLVAPPAAAETDGDGETRGEIMDRLRKRLERLSTVERGGGGEMSMLEEELEALPRQVEDRAMREVEQKVQREAEERASLEAEAKARALAEERAAREAAEKAEREAEERARRDAEEKALREAARLAGEAEQQRLLQEAEQRAEKEASEREKIKADLEEEQAILTRRAQAQERTEAKRRALEEGKSSKEEKDRPRSQGGSAQPRKQTELIEAREAARRMELARKATFESERKLALELAALAKKEAEDQERAQQRDQEQQRAQQKEQEEQQQREVLRMQKKEAEAEALRATEKAMKEAKEKKAREADLVASQEARERAAALAKERQERDRAEKEAAQAAQEAARLAKERAEREAKAAKEKQKAERAAKAEEKKAEKEKAGGVTSPKKGQKQPAVPHSSSTEDVVPTHPSARTTIPREQQEALPTQDHSPSARPSHSAKESPVPSPKAADSPKTKVPTCTENRQSGRGKPDAMSVGAADPPPEEGASSSPDPPVRSPAKAKAVDSSRKNSTETVVPAAAPHVASASVSVTSIPPAAMKLPPAIGREGGFGSTRKSTGGYVHVPQVNELRAYIKAAPCREVHSCVAQNVVVYLPAALPSADGCAGVLSQLQVKAQAADSKAAEKSEPEDDGA</sequence>
<feature type="region of interest" description="Disordered" evidence="1">
    <location>
        <begin position="194"/>
        <end position="213"/>
    </location>
</feature>
<feature type="compositionally biased region" description="Basic and acidic residues" evidence="1">
    <location>
        <begin position="627"/>
        <end position="636"/>
    </location>
</feature>
<feature type="compositionally biased region" description="Polar residues" evidence="1">
    <location>
        <begin position="536"/>
        <end position="560"/>
    </location>
</feature>
<evidence type="ECO:0000313" key="2">
    <source>
        <dbReference type="EMBL" id="KAK3263981.1"/>
    </source>
</evidence>
<feature type="region of interest" description="Disordered" evidence="1">
    <location>
        <begin position="1"/>
        <end position="51"/>
    </location>
</feature>
<feature type="non-terminal residue" evidence="2">
    <location>
        <position position="757"/>
    </location>
</feature>
<feature type="region of interest" description="Disordered" evidence="1">
    <location>
        <begin position="370"/>
        <end position="641"/>
    </location>
</feature>
<feature type="compositionally biased region" description="Low complexity" evidence="1">
    <location>
        <begin position="253"/>
        <end position="264"/>
    </location>
</feature>
<evidence type="ECO:0000313" key="3">
    <source>
        <dbReference type="Proteomes" id="UP001190700"/>
    </source>
</evidence>
<dbReference type="Proteomes" id="UP001190700">
    <property type="component" value="Unassembled WGS sequence"/>
</dbReference>
<protein>
    <submittedName>
        <fullName evidence="2">Uncharacterized protein</fullName>
    </submittedName>
</protein>
<keyword evidence="3" id="KW-1185">Reference proteome</keyword>
<gene>
    <name evidence="2" type="ORF">CYMTET_27250</name>
</gene>
<accession>A0AAE0FQ54</accession>
<feature type="compositionally biased region" description="Basic and acidic residues" evidence="1">
    <location>
        <begin position="471"/>
        <end position="506"/>
    </location>
</feature>
<feature type="compositionally biased region" description="Basic and acidic residues" evidence="1">
    <location>
        <begin position="265"/>
        <end position="284"/>
    </location>
</feature>
<feature type="compositionally biased region" description="Basic residues" evidence="1">
    <location>
        <begin position="37"/>
        <end position="51"/>
    </location>
</feature>
<organism evidence="2 3">
    <name type="scientific">Cymbomonas tetramitiformis</name>
    <dbReference type="NCBI Taxonomy" id="36881"/>
    <lineage>
        <taxon>Eukaryota</taxon>
        <taxon>Viridiplantae</taxon>
        <taxon>Chlorophyta</taxon>
        <taxon>Pyramimonadophyceae</taxon>
        <taxon>Pyramimonadales</taxon>
        <taxon>Pyramimonadaceae</taxon>
        <taxon>Cymbomonas</taxon>
    </lineage>
</organism>
<evidence type="ECO:0000256" key="1">
    <source>
        <dbReference type="SAM" id="MobiDB-lite"/>
    </source>
</evidence>
<feature type="non-terminal residue" evidence="2">
    <location>
        <position position="1"/>
    </location>
</feature>
<proteinExistence type="predicted"/>
<feature type="region of interest" description="Disordered" evidence="1">
    <location>
        <begin position="220"/>
        <end position="341"/>
    </location>
</feature>